<name>A0A2H0RGB4_9BACT</name>
<comment type="subcellular location">
    <subcellularLocation>
        <location evidence="1">Cell membrane</location>
        <topology evidence="1">Multi-pass membrane protein</topology>
    </subcellularLocation>
</comment>
<feature type="transmembrane region" description="Helical" evidence="7">
    <location>
        <begin position="244"/>
        <end position="263"/>
    </location>
</feature>
<feature type="domain" description="Prepilin peptidase A24 N-terminal" evidence="9">
    <location>
        <begin position="10"/>
        <end position="91"/>
    </location>
</feature>
<protein>
    <recommendedName>
        <fullName evidence="12">Prepilin peptidase</fullName>
    </recommendedName>
</protein>
<keyword evidence="5 7" id="KW-1133">Transmembrane helix</keyword>
<accession>A0A2H0RGB4</accession>
<evidence type="ECO:0000256" key="7">
    <source>
        <dbReference type="SAM" id="Phobius"/>
    </source>
</evidence>
<evidence type="ECO:0000313" key="11">
    <source>
        <dbReference type="Proteomes" id="UP000230906"/>
    </source>
</evidence>
<evidence type="ECO:0000313" key="10">
    <source>
        <dbReference type="EMBL" id="PIR45507.1"/>
    </source>
</evidence>
<feature type="transmembrane region" description="Helical" evidence="7">
    <location>
        <begin position="93"/>
        <end position="114"/>
    </location>
</feature>
<comment type="similarity">
    <text evidence="2">Belongs to the peptidase A24 family.</text>
</comment>
<feature type="transmembrane region" description="Helical" evidence="7">
    <location>
        <begin position="180"/>
        <end position="199"/>
    </location>
</feature>
<evidence type="ECO:0008006" key="12">
    <source>
        <dbReference type="Google" id="ProtNLM"/>
    </source>
</evidence>
<dbReference type="InterPro" id="IPR000045">
    <property type="entry name" value="Prepilin_IV_endopep_pep"/>
</dbReference>
<dbReference type="PANTHER" id="PTHR30487:SF0">
    <property type="entry name" value="PREPILIN LEADER PEPTIDASE_N-METHYLTRANSFERASE-RELATED"/>
    <property type="match status" value="1"/>
</dbReference>
<evidence type="ECO:0000256" key="6">
    <source>
        <dbReference type="ARBA" id="ARBA00023136"/>
    </source>
</evidence>
<evidence type="ECO:0000256" key="1">
    <source>
        <dbReference type="ARBA" id="ARBA00004651"/>
    </source>
</evidence>
<evidence type="ECO:0000256" key="5">
    <source>
        <dbReference type="ARBA" id="ARBA00022989"/>
    </source>
</evidence>
<dbReference type="Pfam" id="PF06750">
    <property type="entry name" value="A24_N_bact"/>
    <property type="match status" value="1"/>
</dbReference>
<dbReference type="Pfam" id="PF01478">
    <property type="entry name" value="Peptidase_A24"/>
    <property type="match status" value="1"/>
</dbReference>
<evidence type="ECO:0000256" key="4">
    <source>
        <dbReference type="ARBA" id="ARBA00022692"/>
    </source>
</evidence>
<dbReference type="Gene3D" id="1.20.120.1220">
    <property type="match status" value="1"/>
</dbReference>
<dbReference type="GO" id="GO:0006465">
    <property type="term" value="P:signal peptide processing"/>
    <property type="evidence" value="ECO:0007669"/>
    <property type="project" value="TreeGrafter"/>
</dbReference>
<comment type="caution">
    <text evidence="10">The sequence shown here is derived from an EMBL/GenBank/DDBJ whole genome shotgun (WGS) entry which is preliminary data.</text>
</comment>
<evidence type="ECO:0000259" key="8">
    <source>
        <dbReference type="Pfam" id="PF01478"/>
    </source>
</evidence>
<dbReference type="InterPro" id="IPR050882">
    <property type="entry name" value="Prepilin_peptidase/N-MTase"/>
</dbReference>
<reference evidence="10 11" key="1">
    <citation type="submission" date="2017-09" db="EMBL/GenBank/DDBJ databases">
        <title>Depth-based differentiation of microbial function through sediment-hosted aquifers and enrichment of novel symbionts in the deep terrestrial subsurface.</title>
        <authorList>
            <person name="Probst A.J."/>
            <person name="Ladd B."/>
            <person name="Jarett J.K."/>
            <person name="Geller-Mcgrath D.E."/>
            <person name="Sieber C.M."/>
            <person name="Emerson J.B."/>
            <person name="Anantharaman K."/>
            <person name="Thomas B.C."/>
            <person name="Malmstrom R."/>
            <person name="Stieglmeier M."/>
            <person name="Klingl A."/>
            <person name="Woyke T."/>
            <person name="Ryan C.M."/>
            <person name="Banfield J.F."/>
        </authorList>
    </citation>
    <scope>NUCLEOTIDE SEQUENCE [LARGE SCALE GENOMIC DNA]</scope>
    <source>
        <strain evidence="10">CG10_big_fil_rev_8_21_14_0_10_50_13</strain>
    </source>
</reference>
<dbReference type="Proteomes" id="UP000230906">
    <property type="component" value="Unassembled WGS sequence"/>
</dbReference>
<sequence>MIVGYVLSALLGLVAGSFANVVILRYNTGLTLGGRSRCLSCSHQLAWPELIPVVSYFLQRGRCHNCRSQISPQYSLVEVATAAIFVLLFERFAAMPFSLLFYWVVATLLVIIAVYDWRHKIIPDGLVLGFIALGAIAPVITRLDDWQLSAVVVWWAHTILTAFLFYFLFWALWRYSQGRWIGLGDAKLAAGLGLLLGFFQGVTALLVAFWAGALVGLALIALSKSNLTWRPRNLKLKFKSELPFAPFLIFGVLLVLITNLNVVPF</sequence>
<dbReference type="InterPro" id="IPR010627">
    <property type="entry name" value="Prepilin_pept_A24_N"/>
</dbReference>
<feature type="transmembrane region" description="Helical" evidence="7">
    <location>
        <begin position="152"/>
        <end position="173"/>
    </location>
</feature>
<dbReference type="GO" id="GO:0005886">
    <property type="term" value="C:plasma membrane"/>
    <property type="evidence" value="ECO:0007669"/>
    <property type="project" value="UniProtKB-SubCell"/>
</dbReference>
<keyword evidence="6 7" id="KW-0472">Membrane</keyword>
<evidence type="ECO:0000256" key="2">
    <source>
        <dbReference type="ARBA" id="ARBA00005801"/>
    </source>
</evidence>
<feature type="domain" description="Prepilin type IV endopeptidase peptidase" evidence="8">
    <location>
        <begin position="103"/>
        <end position="217"/>
    </location>
</feature>
<dbReference type="GO" id="GO:0004190">
    <property type="term" value="F:aspartic-type endopeptidase activity"/>
    <property type="evidence" value="ECO:0007669"/>
    <property type="project" value="InterPro"/>
</dbReference>
<dbReference type="AlphaFoldDB" id="A0A2H0RGB4"/>
<dbReference type="EMBL" id="PCYJ01000016">
    <property type="protein sequence ID" value="PIR45507.1"/>
    <property type="molecule type" value="Genomic_DNA"/>
</dbReference>
<organism evidence="10 11">
    <name type="scientific">Candidatus Vogelbacteria bacterium CG10_big_fil_rev_8_21_14_0_10_50_13</name>
    <dbReference type="NCBI Taxonomy" id="1975044"/>
    <lineage>
        <taxon>Bacteria</taxon>
        <taxon>Candidatus Vogeliibacteriota</taxon>
    </lineage>
</organism>
<evidence type="ECO:0000259" key="9">
    <source>
        <dbReference type="Pfam" id="PF06750"/>
    </source>
</evidence>
<dbReference type="PANTHER" id="PTHR30487">
    <property type="entry name" value="TYPE 4 PREPILIN-LIKE PROTEINS LEADER PEPTIDE-PROCESSING ENZYME"/>
    <property type="match status" value="1"/>
</dbReference>
<gene>
    <name evidence="10" type="ORF">COV09_01010</name>
</gene>
<keyword evidence="4 7" id="KW-0812">Transmembrane</keyword>
<evidence type="ECO:0000256" key="3">
    <source>
        <dbReference type="ARBA" id="ARBA00022475"/>
    </source>
</evidence>
<keyword evidence="3" id="KW-1003">Cell membrane</keyword>
<proteinExistence type="inferred from homology"/>
<feature type="transmembrane region" description="Helical" evidence="7">
    <location>
        <begin position="121"/>
        <end position="140"/>
    </location>
</feature>